<comment type="caution">
    <text evidence="2">The sequence shown here is derived from an EMBL/GenBank/DDBJ whole genome shotgun (WGS) entry which is preliminary data.</text>
</comment>
<evidence type="ECO:0000313" key="3">
    <source>
        <dbReference type="Proteomes" id="UP000031737"/>
    </source>
</evidence>
<feature type="chain" id="PRO_5001605258" evidence="1">
    <location>
        <begin position="18"/>
        <end position="280"/>
    </location>
</feature>
<dbReference type="PROSITE" id="PS51257">
    <property type="entry name" value="PROKAR_LIPOPROTEIN"/>
    <property type="match status" value="1"/>
</dbReference>
<dbReference type="EMBL" id="AUPL01002010">
    <property type="protein sequence ID" value="ESL10260.1"/>
    <property type="molecule type" value="Genomic_DNA"/>
</dbReference>
<evidence type="ECO:0000256" key="1">
    <source>
        <dbReference type="SAM" id="SignalP"/>
    </source>
</evidence>
<dbReference type="Gene3D" id="2.170.150.20">
    <property type="entry name" value="Peptide methionine sulfoxide reductase"/>
    <property type="match status" value="1"/>
</dbReference>
<accession>A0A061J7E0</accession>
<dbReference type="Proteomes" id="UP000031737">
    <property type="component" value="Unassembled WGS sequence"/>
</dbReference>
<keyword evidence="1" id="KW-0732">Signal</keyword>
<proteinExistence type="predicted"/>
<sequence>MSPRRVCLSLQLHLCGAKLPFSLTSGGGCRYAHTGRPSTSFLWFSHKREKAARNVTFPPEATCSPSRAASKMSVVGGTLASSSSPPLLLDPPFTPVPGESQALRQRTNCGAPSFLLLYVCGTCKSPLFCSSEYAASSSLGQHSSGWPSFTAPVCNSVLQLRSLLQRSAVQEGGQTPLTATLAARGLRVEGEMRRQTRGGGCERLRPRTWREECLRDENKRSDPTVLEGCCTKCGRAVCRVVMERRRGVKYVVNPTAVNAELTECSDPGVASTPHPSQLPH</sequence>
<gene>
    <name evidence="2" type="ORF">TRSC58_02010</name>
</gene>
<organism evidence="2 3">
    <name type="scientific">Trypanosoma rangeli SC58</name>
    <dbReference type="NCBI Taxonomy" id="429131"/>
    <lineage>
        <taxon>Eukaryota</taxon>
        <taxon>Discoba</taxon>
        <taxon>Euglenozoa</taxon>
        <taxon>Kinetoplastea</taxon>
        <taxon>Metakinetoplastina</taxon>
        <taxon>Trypanosomatida</taxon>
        <taxon>Trypanosomatidae</taxon>
        <taxon>Trypanosoma</taxon>
        <taxon>Herpetosoma</taxon>
    </lineage>
</organism>
<evidence type="ECO:0000313" key="2">
    <source>
        <dbReference type="EMBL" id="ESL10260.1"/>
    </source>
</evidence>
<dbReference type="VEuPathDB" id="TriTrypDB:TRSC58_02010"/>
<name>A0A061J7E0_TRYRA</name>
<dbReference type="OrthoDB" id="260172at2759"/>
<keyword evidence="3" id="KW-1185">Reference proteome</keyword>
<protein>
    <submittedName>
        <fullName evidence="2">Uncharacterized protein</fullName>
    </submittedName>
</protein>
<feature type="signal peptide" evidence="1">
    <location>
        <begin position="1"/>
        <end position="17"/>
    </location>
</feature>
<reference evidence="2 3" key="1">
    <citation type="submission" date="2013-07" db="EMBL/GenBank/DDBJ databases">
        <authorList>
            <person name="Stoco P.H."/>
            <person name="Wagner G."/>
            <person name="Gerber A."/>
            <person name="Zaha A."/>
            <person name="Thompson C."/>
            <person name="Bartholomeu D.C."/>
            <person name="Luckemeyer D.D."/>
            <person name="Bahia D."/>
            <person name="Loreto E."/>
            <person name="Prestes E.B."/>
            <person name="Lima F.M."/>
            <person name="Rodrigues-Luiz G."/>
            <person name="Vallejo G.A."/>
            <person name="Filho J.F."/>
            <person name="Monteiro K.M."/>
            <person name="Tyler K.M."/>
            <person name="de Almeida L.G."/>
            <person name="Ortiz M.F."/>
            <person name="Siervo M.A."/>
            <person name="de Moraes M.H."/>
            <person name="Cunha O.L."/>
            <person name="Mendonca-Neto R."/>
            <person name="Silva R."/>
            <person name="Teixeira S.M."/>
            <person name="Murta S.M."/>
            <person name="Sincero T.C."/>
            <person name="Mendes T.A."/>
            <person name="Urmenyi T.P."/>
            <person name="Silva V.G."/>
            <person name="da Rocha W.D."/>
            <person name="Andersson B."/>
            <person name="Romanha A.J."/>
            <person name="Steindel M."/>
            <person name="de Vasconcelos A.T."/>
            <person name="Grisard E.C."/>
        </authorList>
    </citation>
    <scope>NUCLEOTIDE SEQUENCE [LARGE SCALE GENOMIC DNA]</scope>
    <source>
        <strain evidence="2 3">SC58</strain>
    </source>
</reference>
<dbReference type="AlphaFoldDB" id="A0A061J7E0"/>